<protein>
    <submittedName>
        <fullName evidence="1">Uncharacterized protein</fullName>
    </submittedName>
</protein>
<name>A0A3N4IR26_9PEZI</name>
<dbReference type="EMBL" id="ML120746">
    <property type="protein sequence ID" value="RPA88622.1"/>
    <property type="molecule type" value="Genomic_DNA"/>
</dbReference>
<dbReference type="Proteomes" id="UP000276215">
    <property type="component" value="Unassembled WGS sequence"/>
</dbReference>
<dbReference type="AlphaFoldDB" id="A0A3N4IR26"/>
<keyword evidence="2" id="KW-1185">Reference proteome</keyword>
<accession>A0A3N4IR26</accession>
<proteinExistence type="predicted"/>
<evidence type="ECO:0000313" key="1">
    <source>
        <dbReference type="EMBL" id="RPA88622.1"/>
    </source>
</evidence>
<reference evidence="1 2" key="1">
    <citation type="journal article" date="2018" name="Nat. Ecol. Evol.">
        <title>Pezizomycetes genomes reveal the molecular basis of ectomycorrhizal truffle lifestyle.</title>
        <authorList>
            <person name="Murat C."/>
            <person name="Payen T."/>
            <person name="Noel B."/>
            <person name="Kuo A."/>
            <person name="Morin E."/>
            <person name="Chen J."/>
            <person name="Kohler A."/>
            <person name="Krizsan K."/>
            <person name="Balestrini R."/>
            <person name="Da Silva C."/>
            <person name="Montanini B."/>
            <person name="Hainaut M."/>
            <person name="Levati E."/>
            <person name="Barry K.W."/>
            <person name="Belfiori B."/>
            <person name="Cichocki N."/>
            <person name="Clum A."/>
            <person name="Dockter R.B."/>
            <person name="Fauchery L."/>
            <person name="Guy J."/>
            <person name="Iotti M."/>
            <person name="Le Tacon F."/>
            <person name="Lindquist E.A."/>
            <person name="Lipzen A."/>
            <person name="Malagnac F."/>
            <person name="Mello A."/>
            <person name="Molinier V."/>
            <person name="Miyauchi S."/>
            <person name="Poulain J."/>
            <person name="Riccioni C."/>
            <person name="Rubini A."/>
            <person name="Sitrit Y."/>
            <person name="Splivallo R."/>
            <person name="Traeger S."/>
            <person name="Wang M."/>
            <person name="Zifcakova L."/>
            <person name="Wipf D."/>
            <person name="Zambonelli A."/>
            <person name="Paolocci F."/>
            <person name="Nowrousian M."/>
            <person name="Ottonello S."/>
            <person name="Baldrian P."/>
            <person name="Spatafora J.W."/>
            <person name="Henrissat B."/>
            <person name="Nagy L.G."/>
            <person name="Aury J.M."/>
            <person name="Wincker P."/>
            <person name="Grigoriev I.V."/>
            <person name="Bonfante P."/>
            <person name="Martin F.M."/>
        </authorList>
    </citation>
    <scope>NUCLEOTIDE SEQUENCE [LARGE SCALE GENOMIC DNA]</scope>
    <source>
        <strain evidence="1 2">120613-1</strain>
    </source>
</reference>
<organism evidence="1 2">
    <name type="scientific">Choiromyces venosus 120613-1</name>
    <dbReference type="NCBI Taxonomy" id="1336337"/>
    <lineage>
        <taxon>Eukaryota</taxon>
        <taxon>Fungi</taxon>
        <taxon>Dikarya</taxon>
        <taxon>Ascomycota</taxon>
        <taxon>Pezizomycotina</taxon>
        <taxon>Pezizomycetes</taxon>
        <taxon>Pezizales</taxon>
        <taxon>Tuberaceae</taxon>
        <taxon>Choiromyces</taxon>
    </lineage>
</organism>
<gene>
    <name evidence="1" type="ORF">L873DRAFT_1796553</name>
</gene>
<evidence type="ECO:0000313" key="2">
    <source>
        <dbReference type="Proteomes" id="UP000276215"/>
    </source>
</evidence>
<sequence>MTTEEYMTARDVLIEYDRDYEFPKLKQLVEDNKTGVMAIANSLGMHVCCWSEPDSMQEACNSPINSRASIQAVLSAFPIIADDPTHVVPIPPAPVCCCWPSASCTTCGTPHRYIKSNLHPL</sequence>